<dbReference type="AlphaFoldDB" id="A0A9D9EIU2"/>
<gene>
    <name evidence="4" type="ORF">IAC29_06540</name>
</gene>
<dbReference type="Pfam" id="PF13641">
    <property type="entry name" value="Glyco_tranf_2_3"/>
    <property type="match status" value="1"/>
</dbReference>
<proteinExistence type="inferred from homology"/>
<dbReference type="PANTHER" id="PTHR43179:SF12">
    <property type="entry name" value="GALACTOFURANOSYLTRANSFERASE GLFT2"/>
    <property type="match status" value="1"/>
</dbReference>
<evidence type="ECO:0000313" key="5">
    <source>
        <dbReference type="Proteomes" id="UP000810252"/>
    </source>
</evidence>
<reference evidence="4" key="2">
    <citation type="journal article" date="2021" name="PeerJ">
        <title>Extensive microbial diversity within the chicken gut microbiome revealed by metagenomics and culture.</title>
        <authorList>
            <person name="Gilroy R."/>
            <person name="Ravi A."/>
            <person name="Getino M."/>
            <person name="Pursley I."/>
            <person name="Horton D.L."/>
            <person name="Alikhan N.F."/>
            <person name="Baker D."/>
            <person name="Gharbi K."/>
            <person name="Hall N."/>
            <person name="Watson M."/>
            <person name="Adriaenssens E.M."/>
            <person name="Foster-Nyarko E."/>
            <person name="Jarju S."/>
            <person name="Secka A."/>
            <person name="Antonio M."/>
            <person name="Oren A."/>
            <person name="Chaudhuri R.R."/>
            <person name="La Ragione R."/>
            <person name="Hildebrand F."/>
            <person name="Pallen M.J."/>
        </authorList>
    </citation>
    <scope>NUCLEOTIDE SEQUENCE</scope>
    <source>
        <strain evidence="4">20514</strain>
    </source>
</reference>
<sequence length="331" mass="38049">MVCIAILNWNGCNDTIECLESLMKSTFGDYFIVLGDNGSEDGSLGRLQDFCAGKGTRTHSVRLGEETFPELGKRDVVLYDLLENNGFSKANNLMVRYASHYSPDSFLLLNNDTVVEPDFLGILAGFHRARPEYRILTPLISYFRDKDRIWNCGGDIRWGFRRYNYRNMDVSTVKEGEIIGCSFVTGCCMFFTPDILTEDGRIFTEKFFYGEEDFELALRMKRRKVRMACVTGARIYHKVSASVNRHASRTGPVYIHHLNRLMDVRDYMSRISYPFYTAALCMTLAMYLKKTYGMSASQIIRFIKRLLRDAASMDSVPKEFCLQVFRDGIPE</sequence>
<keyword evidence="3" id="KW-0808">Transferase</keyword>
<dbReference type="EMBL" id="JADIMQ010000092">
    <property type="protein sequence ID" value="MBO8448911.1"/>
    <property type="molecule type" value="Genomic_DNA"/>
</dbReference>
<dbReference type="InterPro" id="IPR029044">
    <property type="entry name" value="Nucleotide-diphossugar_trans"/>
</dbReference>
<dbReference type="Proteomes" id="UP000810252">
    <property type="component" value="Unassembled WGS sequence"/>
</dbReference>
<protein>
    <submittedName>
        <fullName evidence="4">Glycosyltransferase family 2 protein</fullName>
    </submittedName>
</protein>
<comment type="caution">
    <text evidence="4">The sequence shown here is derived from an EMBL/GenBank/DDBJ whole genome shotgun (WGS) entry which is preliminary data.</text>
</comment>
<dbReference type="PANTHER" id="PTHR43179">
    <property type="entry name" value="RHAMNOSYLTRANSFERASE WBBL"/>
    <property type="match status" value="1"/>
</dbReference>
<evidence type="ECO:0000256" key="1">
    <source>
        <dbReference type="ARBA" id="ARBA00006739"/>
    </source>
</evidence>
<reference evidence="4" key="1">
    <citation type="submission" date="2020-10" db="EMBL/GenBank/DDBJ databases">
        <authorList>
            <person name="Gilroy R."/>
        </authorList>
    </citation>
    <scope>NUCLEOTIDE SEQUENCE</scope>
    <source>
        <strain evidence="4">20514</strain>
    </source>
</reference>
<dbReference type="Gene3D" id="3.90.550.10">
    <property type="entry name" value="Spore Coat Polysaccharide Biosynthesis Protein SpsA, Chain A"/>
    <property type="match status" value="1"/>
</dbReference>
<evidence type="ECO:0000313" key="4">
    <source>
        <dbReference type="EMBL" id="MBO8448911.1"/>
    </source>
</evidence>
<evidence type="ECO:0000256" key="2">
    <source>
        <dbReference type="ARBA" id="ARBA00022676"/>
    </source>
</evidence>
<keyword evidence="2" id="KW-0328">Glycosyltransferase</keyword>
<name>A0A9D9EIU2_9BACT</name>
<accession>A0A9D9EIU2</accession>
<dbReference type="SUPFAM" id="SSF53448">
    <property type="entry name" value="Nucleotide-diphospho-sugar transferases"/>
    <property type="match status" value="1"/>
</dbReference>
<dbReference type="GO" id="GO:0016757">
    <property type="term" value="F:glycosyltransferase activity"/>
    <property type="evidence" value="ECO:0007669"/>
    <property type="project" value="UniProtKB-KW"/>
</dbReference>
<comment type="similarity">
    <text evidence="1">Belongs to the glycosyltransferase 2 family.</text>
</comment>
<organism evidence="4 5">
    <name type="scientific">Candidatus Cryptobacteroides merdigallinarum</name>
    <dbReference type="NCBI Taxonomy" id="2840770"/>
    <lineage>
        <taxon>Bacteria</taxon>
        <taxon>Pseudomonadati</taxon>
        <taxon>Bacteroidota</taxon>
        <taxon>Bacteroidia</taxon>
        <taxon>Bacteroidales</taxon>
        <taxon>Candidatus Cryptobacteroides</taxon>
    </lineage>
</organism>
<evidence type="ECO:0000256" key="3">
    <source>
        <dbReference type="ARBA" id="ARBA00022679"/>
    </source>
</evidence>